<protein>
    <submittedName>
        <fullName evidence="1">Uncharacterized protein</fullName>
    </submittedName>
</protein>
<dbReference type="AlphaFoldDB" id="K2F9V1"/>
<reference evidence="1" key="1">
    <citation type="journal article" date="2012" name="Science">
        <title>Fermentation, hydrogen, and sulfur metabolism in multiple uncultivated bacterial phyla.</title>
        <authorList>
            <person name="Wrighton K.C."/>
            <person name="Thomas B.C."/>
            <person name="Sharon I."/>
            <person name="Miller C.S."/>
            <person name="Castelle C.J."/>
            <person name="VerBerkmoes N.C."/>
            <person name="Wilkins M.J."/>
            <person name="Hettich R.L."/>
            <person name="Lipton M.S."/>
            <person name="Williams K.H."/>
            <person name="Long P.E."/>
            <person name="Banfield J.F."/>
        </authorList>
    </citation>
    <scope>NUCLEOTIDE SEQUENCE [LARGE SCALE GENOMIC DNA]</scope>
</reference>
<dbReference type="EMBL" id="AMFJ01000404">
    <property type="protein sequence ID" value="EKE27911.1"/>
    <property type="molecule type" value="Genomic_DNA"/>
</dbReference>
<evidence type="ECO:0000313" key="1">
    <source>
        <dbReference type="EMBL" id="EKE27911.1"/>
    </source>
</evidence>
<comment type="caution">
    <text evidence="1">The sequence shown here is derived from an EMBL/GenBank/DDBJ whole genome shotgun (WGS) entry which is preliminary data.</text>
</comment>
<organism evidence="1">
    <name type="scientific">uncultured bacterium</name>
    <name type="common">gcode 4</name>
    <dbReference type="NCBI Taxonomy" id="1234023"/>
    <lineage>
        <taxon>Bacteria</taxon>
        <taxon>environmental samples</taxon>
    </lineage>
</organism>
<sequence length="115" mass="13913">MNLEKYSKAELLELSKILKKFRSLRKNIGKKSSEILHYELTGTQKILVEYFPSLNKEEVQTEAQNIFKDFFWIEINSQDITWKENEILAWWMRLFFWDDMVDLSFESVRNKLGKI</sequence>
<proteinExistence type="predicted"/>
<accession>K2F9V1</accession>
<gene>
    <name evidence="1" type="ORF">ACD_3C00130G0009</name>
</gene>
<name>K2F9V1_9BACT</name>